<reference evidence="1" key="1">
    <citation type="submission" date="2016-05" db="EMBL/GenBank/DDBJ databases">
        <authorList>
            <person name="Lavstsen T."/>
            <person name="Jespersen J.S."/>
        </authorList>
    </citation>
    <scope>NUCLEOTIDE SEQUENCE</scope>
    <source>
        <tissue evidence="1">Brain</tissue>
    </source>
</reference>
<feature type="non-terminal residue" evidence="1">
    <location>
        <position position="74"/>
    </location>
</feature>
<dbReference type="EMBL" id="HAEI01009626">
    <property type="protein sequence ID" value="SBS08300.1"/>
    <property type="molecule type" value="Transcribed_RNA"/>
</dbReference>
<gene>
    <name evidence="1" type="primary">Nfu_g_1_012585</name>
</gene>
<reference evidence="1" key="2">
    <citation type="submission" date="2016-06" db="EMBL/GenBank/DDBJ databases">
        <title>The genome of a short-lived fish provides insights into sex chromosome evolution and the genetic control of aging.</title>
        <authorList>
            <person name="Reichwald K."/>
            <person name="Felder M."/>
            <person name="Petzold A."/>
            <person name="Koch P."/>
            <person name="Groth M."/>
            <person name="Platzer M."/>
        </authorList>
    </citation>
    <scope>NUCLEOTIDE SEQUENCE</scope>
    <source>
        <tissue evidence="1">Brain</tissue>
    </source>
</reference>
<evidence type="ECO:0000313" key="1">
    <source>
        <dbReference type="EMBL" id="SBS08300.1"/>
    </source>
</evidence>
<feature type="non-terminal residue" evidence="1">
    <location>
        <position position="1"/>
    </location>
</feature>
<protein>
    <submittedName>
        <fullName evidence="1">Uncharacterized protein</fullName>
    </submittedName>
</protein>
<dbReference type="AlphaFoldDB" id="A0A1A8RQB7"/>
<name>A0A1A8RQB7_9TELE</name>
<organism evidence="1">
    <name type="scientific">Nothobranchius rachovii</name>
    <name type="common">bluefin notho</name>
    <dbReference type="NCBI Taxonomy" id="451742"/>
    <lineage>
        <taxon>Eukaryota</taxon>
        <taxon>Metazoa</taxon>
        <taxon>Chordata</taxon>
        <taxon>Craniata</taxon>
        <taxon>Vertebrata</taxon>
        <taxon>Euteleostomi</taxon>
        <taxon>Actinopterygii</taxon>
        <taxon>Neopterygii</taxon>
        <taxon>Teleostei</taxon>
        <taxon>Neoteleostei</taxon>
        <taxon>Acanthomorphata</taxon>
        <taxon>Ovalentaria</taxon>
        <taxon>Atherinomorphae</taxon>
        <taxon>Cyprinodontiformes</taxon>
        <taxon>Nothobranchiidae</taxon>
        <taxon>Nothobranchius</taxon>
    </lineage>
</organism>
<accession>A0A1A8RQB7</accession>
<proteinExistence type="predicted"/>
<sequence length="74" mass="9013">FFYTQNPQSLSDRKVLVYIYSTPHRLHINSTYKTRWVKYLDTTEHQSQLRDSLKPIRTLQAWKKGEVDGERRTW</sequence>